<feature type="compositionally biased region" description="Basic and acidic residues" evidence="1">
    <location>
        <begin position="28"/>
        <end position="63"/>
    </location>
</feature>
<evidence type="ECO:0000313" key="3">
    <source>
        <dbReference type="Proteomes" id="UP000596123"/>
    </source>
</evidence>
<evidence type="ECO:0000313" key="2">
    <source>
        <dbReference type="EMBL" id="QQO90275.1"/>
    </source>
</evidence>
<reference evidence="2 3" key="1">
    <citation type="submission" date="2020-12" db="EMBL/GenBank/DDBJ databases">
        <title>Complete genome sequence of Erwinia phage pEa_SNUABM_5.</title>
        <authorList>
            <person name="Kim S.G."/>
            <person name="Lee S.B."/>
            <person name="Kwon J."/>
            <person name="Park S.C."/>
        </authorList>
    </citation>
    <scope>NUCLEOTIDE SEQUENCE [LARGE SCALE GENOMIC DNA]</scope>
</reference>
<proteinExistence type="predicted"/>
<accession>A0A7T8EPG9</accession>
<feature type="region of interest" description="Disordered" evidence="1">
    <location>
        <begin position="1"/>
        <end position="70"/>
    </location>
</feature>
<gene>
    <name evidence="2" type="ORF">pEaSNUABM5_00133</name>
</gene>
<evidence type="ECO:0000256" key="1">
    <source>
        <dbReference type="SAM" id="MobiDB-lite"/>
    </source>
</evidence>
<sequence length="139" mass="15449">MVMKNGKIVGLKKKKLEAVLDNPKPKKPKTELKVEDKKSKAEKSKAEKPKAEKSKAKTRKETSEPEPGYLKLGEHGYLTVALTEDDGGNKVVAFRKFYTTKNDSEKKPARGGFNMQASSAELKILAAQLRQFAKEIDGE</sequence>
<dbReference type="Proteomes" id="UP000596123">
    <property type="component" value="Segment"/>
</dbReference>
<protein>
    <submittedName>
        <fullName evidence="2">Putative transcriptional co-activator</fullName>
    </submittedName>
</protein>
<organism evidence="2 3">
    <name type="scientific">Erwinia phage pEa_SNUABM_5</name>
    <dbReference type="NCBI Taxonomy" id="2797313"/>
    <lineage>
        <taxon>Viruses</taxon>
        <taxon>Duplodnaviria</taxon>
        <taxon>Heunggongvirae</taxon>
        <taxon>Uroviricota</taxon>
        <taxon>Caudoviricetes</taxon>
        <taxon>Rivsvirus</taxon>
        <taxon>Rivsvirus SNUABM5</taxon>
    </lineage>
</organism>
<name>A0A7T8EPG9_9CAUD</name>
<dbReference type="EMBL" id="MW366843">
    <property type="protein sequence ID" value="QQO90275.1"/>
    <property type="molecule type" value="Genomic_DNA"/>
</dbReference>
<keyword evidence="3" id="KW-1185">Reference proteome</keyword>